<feature type="chain" id="PRO_5010759902" evidence="7">
    <location>
        <begin position="22"/>
        <end position="254"/>
    </location>
</feature>
<keyword evidence="3" id="KW-0677">Repeat</keyword>
<keyword evidence="2 7" id="KW-0732">Signal</keyword>
<evidence type="ECO:0000256" key="2">
    <source>
        <dbReference type="ARBA" id="ARBA00022729"/>
    </source>
</evidence>
<evidence type="ECO:0000256" key="1">
    <source>
        <dbReference type="ARBA" id="ARBA00022669"/>
    </source>
</evidence>
<dbReference type="InterPro" id="IPR002557">
    <property type="entry name" value="Chitin-bd_dom"/>
</dbReference>
<evidence type="ECO:0000313" key="9">
    <source>
        <dbReference type="EMBL" id="KFB41682.1"/>
    </source>
</evidence>
<proteinExistence type="predicted"/>
<feature type="compositionally biased region" description="Low complexity" evidence="6">
    <location>
        <begin position="84"/>
        <end position="105"/>
    </location>
</feature>
<keyword evidence="5" id="KW-0325">Glycoprotein</keyword>
<protein>
    <submittedName>
        <fullName evidence="9 10">Putative mucin-like protein</fullName>
    </submittedName>
</protein>
<dbReference type="Proteomes" id="UP000030765">
    <property type="component" value="Unassembled WGS sequence"/>
</dbReference>
<evidence type="ECO:0000259" key="8">
    <source>
        <dbReference type="PROSITE" id="PS50940"/>
    </source>
</evidence>
<sequence>MVHQLIGITILLAISIAAARSQQIETSSMCEGKEINSFVPDPDNCSKFFQCNGDTFIHGSCPTGMFYHPQDVCSFDDTNCSSSTEQTTTSSSSSTTEESNVTSSTVIPEPSSTTAAPTDPEQWCADVDPNRPHFIKSPTQCSEYYICVNGKAILQKCQEGKYWSAKHFYCDDPKNVPCAFDRIPNPEQFCNTSAEDEISFTASPTDCGEYYICVKRLPFLMRCAPGSHWNDDIKQCDDPRIAGCKVRRKSDKIS</sequence>
<evidence type="ECO:0000313" key="11">
    <source>
        <dbReference type="Proteomes" id="UP000030765"/>
    </source>
</evidence>
<keyword evidence="4" id="KW-1015">Disulfide bond</keyword>
<feature type="region of interest" description="Disordered" evidence="6">
    <location>
        <begin position="84"/>
        <end position="122"/>
    </location>
</feature>
<feature type="domain" description="Chitin-binding type-2" evidence="8">
    <location>
        <begin position="121"/>
        <end position="180"/>
    </location>
</feature>
<feature type="signal peptide" evidence="7">
    <location>
        <begin position="1"/>
        <end position="21"/>
    </location>
</feature>
<dbReference type="PANTHER" id="PTHR23301:SF0">
    <property type="entry name" value="CHITIN-BINDING TYPE-2 DOMAIN-CONTAINING PROTEIN-RELATED"/>
    <property type="match status" value="1"/>
</dbReference>
<organism evidence="9">
    <name type="scientific">Anopheles sinensis</name>
    <name type="common">Mosquito</name>
    <dbReference type="NCBI Taxonomy" id="74873"/>
    <lineage>
        <taxon>Eukaryota</taxon>
        <taxon>Metazoa</taxon>
        <taxon>Ecdysozoa</taxon>
        <taxon>Arthropoda</taxon>
        <taxon>Hexapoda</taxon>
        <taxon>Insecta</taxon>
        <taxon>Pterygota</taxon>
        <taxon>Neoptera</taxon>
        <taxon>Endopterygota</taxon>
        <taxon>Diptera</taxon>
        <taxon>Nematocera</taxon>
        <taxon>Culicoidea</taxon>
        <taxon>Culicidae</taxon>
        <taxon>Anophelinae</taxon>
        <taxon>Anopheles</taxon>
    </lineage>
</organism>
<dbReference type="Gene3D" id="2.170.140.10">
    <property type="entry name" value="Chitin binding domain"/>
    <property type="match status" value="3"/>
</dbReference>
<dbReference type="SMART" id="SM00494">
    <property type="entry name" value="ChtBD2"/>
    <property type="match status" value="3"/>
</dbReference>
<evidence type="ECO:0000256" key="3">
    <source>
        <dbReference type="ARBA" id="ARBA00022737"/>
    </source>
</evidence>
<evidence type="ECO:0000313" key="10">
    <source>
        <dbReference type="EnsemblMetazoa" id="ASIC009310-PA"/>
    </source>
</evidence>
<evidence type="ECO:0000256" key="7">
    <source>
        <dbReference type="SAM" id="SignalP"/>
    </source>
</evidence>
<dbReference type="OMA" id="FLMRCAP"/>
<feature type="domain" description="Chitin-binding type-2" evidence="8">
    <location>
        <begin position="187"/>
        <end position="246"/>
    </location>
</feature>
<dbReference type="AlphaFoldDB" id="A0A084VUN8"/>
<dbReference type="GO" id="GO:0005576">
    <property type="term" value="C:extracellular region"/>
    <property type="evidence" value="ECO:0007669"/>
    <property type="project" value="InterPro"/>
</dbReference>
<evidence type="ECO:0000256" key="5">
    <source>
        <dbReference type="ARBA" id="ARBA00023180"/>
    </source>
</evidence>
<dbReference type="VEuPathDB" id="VectorBase:ASIS001475"/>
<keyword evidence="11" id="KW-1185">Reference proteome</keyword>
<dbReference type="Pfam" id="PF01607">
    <property type="entry name" value="CBM_14"/>
    <property type="match status" value="3"/>
</dbReference>
<reference evidence="9 11" key="1">
    <citation type="journal article" date="2014" name="BMC Genomics">
        <title>Genome sequence of Anopheles sinensis provides insight into genetics basis of mosquito competence for malaria parasites.</title>
        <authorList>
            <person name="Zhou D."/>
            <person name="Zhang D."/>
            <person name="Ding G."/>
            <person name="Shi L."/>
            <person name="Hou Q."/>
            <person name="Ye Y."/>
            <person name="Xu Y."/>
            <person name="Zhou H."/>
            <person name="Xiong C."/>
            <person name="Li S."/>
            <person name="Yu J."/>
            <person name="Hong S."/>
            <person name="Yu X."/>
            <person name="Zou P."/>
            <person name="Chen C."/>
            <person name="Chang X."/>
            <person name="Wang W."/>
            <person name="Lv Y."/>
            <person name="Sun Y."/>
            <person name="Ma L."/>
            <person name="Shen B."/>
            <person name="Zhu C."/>
        </authorList>
    </citation>
    <scope>NUCLEOTIDE SEQUENCE [LARGE SCALE GENOMIC DNA]</scope>
</reference>
<dbReference type="PROSITE" id="PS50940">
    <property type="entry name" value="CHIT_BIND_II"/>
    <property type="match status" value="3"/>
</dbReference>
<evidence type="ECO:0000256" key="6">
    <source>
        <dbReference type="SAM" id="MobiDB-lite"/>
    </source>
</evidence>
<reference evidence="10" key="2">
    <citation type="submission" date="2020-05" db="UniProtKB">
        <authorList>
            <consortium name="EnsemblMetazoa"/>
        </authorList>
    </citation>
    <scope>IDENTIFICATION</scope>
</reference>
<gene>
    <name evidence="9" type="ORF">ZHAS_00009310</name>
</gene>
<dbReference type="PANTHER" id="PTHR23301">
    <property type="entry name" value="CHITIN BINDING PERITROPHIN-A"/>
    <property type="match status" value="1"/>
</dbReference>
<dbReference type="STRING" id="74873.A0A084VUN8"/>
<evidence type="ECO:0000256" key="4">
    <source>
        <dbReference type="ARBA" id="ARBA00023157"/>
    </source>
</evidence>
<dbReference type="InterPro" id="IPR036508">
    <property type="entry name" value="Chitin-bd_dom_sf"/>
</dbReference>
<keyword evidence="1" id="KW-0147">Chitin-binding</keyword>
<name>A0A084VUN8_ANOSI</name>
<dbReference type="OrthoDB" id="6020543at2759"/>
<feature type="domain" description="Chitin-binding type-2" evidence="8">
    <location>
        <begin position="27"/>
        <end position="82"/>
    </location>
</feature>
<dbReference type="EMBL" id="KE525139">
    <property type="protein sequence ID" value="KFB41682.1"/>
    <property type="molecule type" value="Genomic_DNA"/>
</dbReference>
<dbReference type="GO" id="GO:0008061">
    <property type="term" value="F:chitin binding"/>
    <property type="evidence" value="ECO:0007669"/>
    <property type="project" value="UniProtKB-KW"/>
</dbReference>
<dbReference type="VEuPathDB" id="VectorBase:ASIC009310"/>
<dbReference type="InterPro" id="IPR051940">
    <property type="entry name" value="Chitin_bind-dev_reg"/>
</dbReference>
<dbReference type="EnsemblMetazoa" id="ASIC009310-RA">
    <property type="protein sequence ID" value="ASIC009310-PA"/>
    <property type="gene ID" value="ASIC009310"/>
</dbReference>
<dbReference type="EMBL" id="ATLV01016976">
    <property type="status" value="NOT_ANNOTATED_CDS"/>
    <property type="molecule type" value="Genomic_DNA"/>
</dbReference>
<accession>A0A084VUN8</accession>
<dbReference type="SUPFAM" id="SSF57625">
    <property type="entry name" value="Invertebrate chitin-binding proteins"/>
    <property type="match status" value="3"/>
</dbReference>